<keyword evidence="6 8" id="KW-0863">Zinc-finger</keyword>
<feature type="region of interest" description="Disordered" evidence="9">
    <location>
        <begin position="367"/>
        <end position="407"/>
    </location>
</feature>
<feature type="region of interest" description="Disordered" evidence="9">
    <location>
        <begin position="697"/>
        <end position="722"/>
    </location>
</feature>
<feature type="region of interest" description="Disordered" evidence="9">
    <location>
        <begin position="312"/>
        <end position="353"/>
    </location>
</feature>
<dbReference type="PANTHER" id="PTHR46275:SF1">
    <property type="entry name" value="HEPATOCYTE GROWTH FACTOR-REGULATED TYROSINE KINASE SUBSTRATE"/>
    <property type="match status" value="1"/>
</dbReference>
<evidence type="ECO:0000256" key="7">
    <source>
        <dbReference type="ARBA" id="ARBA00022833"/>
    </source>
</evidence>
<dbReference type="OrthoDB" id="957735at2759"/>
<feature type="compositionally biased region" description="Polar residues" evidence="9">
    <location>
        <begin position="806"/>
        <end position="819"/>
    </location>
</feature>
<evidence type="ECO:0000313" key="12">
    <source>
        <dbReference type="EMBL" id="PWN41477.1"/>
    </source>
</evidence>
<keyword evidence="4" id="KW-0479">Metal-binding</keyword>
<dbReference type="GO" id="GO:0005769">
    <property type="term" value="C:early endosome"/>
    <property type="evidence" value="ECO:0007669"/>
    <property type="project" value="TreeGrafter"/>
</dbReference>
<dbReference type="EMBL" id="KZ819392">
    <property type="protein sequence ID" value="PWN41477.1"/>
    <property type="molecule type" value="Genomic_DNA"/>
</dbReference>
<evidence type="ECO:0000256" key="6">
    <source>
        <dbReference type="ARBA" id="ARBA00022771"/>
    </source>
</evidence>
<feature type="compositionally biased region" description="Low complexity" evidence="9">
    <location>
        <begin position="636"/>
        <end position="649"/>
    </location>
</feature>
<dbReference type="SUPFAM" id="SSF57903">
    <property type="entry name" value="FYVE/PHD zinc finger"/>
    <property type="match status" value="1"/>
</dbReference>
<comment type="similarity">
    <text evidence="2">Belongs to the VPS27 family.</text>
</comment>
<feature type="compositionally biased region" description="Polar residues" evidence="9">
    <location>
        <begin position="557"/>
        <end position="572"/>
    </location>
</feature>
<dbReference type="SMART" id="SM00726">
    <property type="entry name" value="UIM"/>
    <property type="match status" value="2"/>
</dbReference>
<dbReference type="GO" id="GO:0007034">
    <property type="term" value="P:vacuolar transport"/>
    <property type="evidence" value="ECO:0007669"/>
    <property type="project" value="UniProtKB-ARBA"/>
</dbReference>
<feature type="compositionally biased region" description="Low complexity" evidence="9">
    <location>
        <begin position="697"/>
        <end position="719"/>
    </location>
</feature>
<feature type="compositionally biased region" description="Low complexity" evidence="9">
    <location>
        <begin position="520"/>
        <end position="532"/>
    </location>
</feature>
<evidence type="ECO:0000256" key="3">
    <source>
        <dbReference type="ARBA" id="ARBA00017753"/>
    </source>
</evidence>
<dbReference type="InterPro" id="IPR013083">
    <property type="entry name" value="Znf_RING/FYVE/PHD"/>
</dbReference>
<dbReference type="RefSeq" id="XP_025368637.1">
    <property type="nucleotide sequence ID" value="XM_025516240.1"/>
</dbReference>
<organism evidence="12 13">
    <name type="scientific">Ceraceosorus guamensis</name>
    <dbReference type="NCBI Taxonomy" id="1522189"/>
    <lineage>
        <taxon>Eukaryota</taxon>
        <taxon>Fungi</taxon>
        <taxon>Dikarya</taxon>
        <taxon>Basidiomycota</taxon>
        <taxon>Ustilaginomycotina</taxon>
        <taxon>Exobasidiomycetes</taxon>
        <taxon>Ceraceosorales</taxon>
        <taxon>Ceraceosoraceae</taxon>
        <taxon>Ceraceosorus</taxon>
    </lineage>
</organism>
<evidence type="ECO:0000256" key="5">
    <source>
        <dbReference type="ARBA" id="ARBA00022753"/>
    </source>
</evidence>
<evidence type="ECO:0000259" key="10">
    <source>
        <dbReference type="PROSITE" id="PS50178"/>
    </source>
</evidence>
<dbReference type="InterPro" id="IPR011011">
    <property type="entry name" value="Znf_FYVE_PHD"/>
</dbReference>
<dbReference type="PROSITE" id="PS50178">
    <property type="entry name" value="ZF_FYVE"/>
    <property type="match status" value="1"/>
</dbReference>
<keyword evidence="7" id="KW-0862">Zinc</keyword>
<dbReference type="Proteomes" id="UP000245783">
    <property type="component" value="Unassembled WGS sequence"/>
</dbReference>
<dbReference type="InParanoid" id="A0A316VV32"/>
<keyword evidence="5" id="KW-0967">Endosome</keyword>
<feature type="compositionally biased region" description="Low complexity" evidence="9">
    <location>
        <begin position="241"/>
        <end position="255"/>
    </location>
</feature>
<dbReference type="InterPro" id="IPR002014">
    <property type="entry name" value="VHS_dom"/>
</dbReference>
<keyword evidence="13" id="KW-1185">Reference proteome</keyword>
<feature type="compositionally biased region" description="Low complexity" evidence="9">
    <location>
        <begin position="589"/>
        <end position="601"/>
    </location>
</feature>
<dbReference type="Pfam" id="PF01363">
    <property type="entry name" value="FYVE"/>
    <property type="match status" value="1"/>
</dbReference>
<dbReference type="SUPFAM" id="SSF48464">
    <property type="entry name" value="ENTH/VHS domain"/>
    <property type="match status" value="1"/>
</dbReference>
<feature type="compositionally biased region" description="Polar residues" evidence="9">
    <location>
        <begin position="279"/>
        <end position="295"/>
    </location>
</feature>
<evidence type="ECO:0000313" key="13">
    <source>
        <dbReference type="Proteomes" id="UP000245783"/>
    </source>
</evidence>
<protein>
    <recommendedName>
        <fullName evidence="3">Vacuolar protein sorting-associated protein 27</fullName>
    </recommendedName>
</protein>
<dbReference type="GO" id="GO:0043130">
    <property type="term" value="F:ubiquitin binding"/>
    <property type="evidence" value="ECO:0007669"/>
    <property type="project" value="InterPro"/>
</dbReference>
<dbReference type="CDD" id="cd16979">
    <property type="entry name" value="VHS_Vps27"/>
    <property type="match status" value="1"/>
</dbReference>
<gene>
    <name evidence="12" type="ORF">IE81DRAFT_348285</name>
</gene>
<evidence type="ECO:0000256" key="9">
    <source>
        <dbReference type="SAM" id="MobiDB-lite"/>
    </source>
</evidence>
<evidence type="ECO:0000259" key="11">
    <source>
        <dbReference type="PROSITE" id="PS50179"/>
    </source>
</evidence>
<evidence type="ECO:0000256" key="1">
    <source>
        <dbReference type="ARBA" id="ARBA00004125"/>
    </source>
</evidence>
<dbReference type="CDD" id="cd15735">
    <property type="entry name" value="FYVE_spVPS27p_like"/>
    <property type="match status" value="1"/>
</dbReference>
<feature type="region of interest" description="Disordered" evidence="9">
    <location>
        <begin position="783"/>
        <end position="920"/>
    </location>
</feature>
<dbReference type="GO" id="GO:0008270">
    <property type="term" value="F:zinc ion binding"/>
    <property type="evidence" value="ECO:0007669"/>
    <property type="project" value="UniProtKB-KW"/>
</dbReference>
<evidence type="ECO:0000256" key="8">
    <source>
        <dbReference type="PROSITE-ProRule" id="PRU00091"/>
    </source>
</evidence>
<feature type="compositionally biased region" description="Low complexity" evidence="9">
    <location>
        <begin position="312"/>
        <end position="325"/>
    </location>
</feature>
<comment type="subcellular location">
    <subcellularLocation>
        <location evidence="1">Endosome membrane</location>
        <topology evidence="1">Peripheral membrane protein</topology>
        <orientation evidence="1">Cytoplasmic side</orientation>
    </subcellularLocation>
</comment>
<sequence>MAGILWGSDAFAELVDKATSELLPAGQEDISLNLEICDQVRAKQVQPKHAMQVIKRRLGHKNPNVAMLALGLTDVCIKNGGDHFLTEVASREFMDNLVSILRDPAGVNVDLKSKSLGLIQNWTQIAEARPASASSSMGYITQTYRSLQEAGFEFPPRDPAAVISAALVETMTAPEWIDGDVCMRCRTAFTTFNRKHHCRNCGNVFDAQCSGHTMALPWFGVGQDVRVCDGCYAKRAPPKKSAISSTSSGSTSLARSRSDAAQITPSGRGGAGSHHRSATLGSKSGQPRSAGSGQRMQREEDDLALAIRLSLESSGSNSSGAPSSGYVPSSPPTSRATRQPDGRMLEGTDADDDPDLAAAIAASLRDFAPPAPSAPTDFLPADAGSLTPRSRQAHQTSTASRLPLPPSLELANPDIDALLSFSQGIRVQEAQAAQTGMFSASQPGTEQQQVYAAYDKATAARPRLARNLEEGNRRLAVLTSMHDKLGEAVHLYNRILDSQLSRPAASYAPQHNGHAYAYAAQQHPQHAQQTQQWGFHHHSSQDRHAEPSSVAGYSAAATPSSSLYPNLSQQPQAHGYVDPSQHAMSHGIQGLQPWQQPQQHGQHPDGQHRAPQQYHAPYSQHHPFDAKEVVSPSAPPHQAHGGPQPQSQSYASPMPSFAAPQSATPQEAKRQEPAIYANQTFSPEPNHAQHASYAGTFTHHPQFDPQQQQQTISSPHQQQYEAPWHSLQSLPSVSSLPTVDSAHGKAVHSPSGWAHSAAGPQSALTVSSAPLALNESGLTPVSIEDATGKGLTSRQVPPRQEAVLGTSPQTDGQLPGSASSRDDVQSVGNAPRNIPSAAPVPSTPYSGQSRPPAFPHASAPETDVEAVSENAFNGWRDIPIAPTAPPVDKPGLSTAPTAHVDQEPWRSPAHRQMEPSLIEF</sequence>
<evidence type="ECO:0000256" key="4">
    <source>
        <dbReference type="ARBA" id="ARBA00022723"/>
    </source>
</evidence>
<dbReference type="PROSITE" id="PS50179">
    <property type="entry name" value="VHS"/>
    <property type="match status" value="1"/>
</dbReference>
<dbReference type="Pfam" id="PF00790">
    <property type="entry name" value="VHS"/>
    <property type="match status" value="1"/>
</dbReference>
<feature type="domain" description="VHS" evidence="11">
    <location>
        <begin position="27"/>
        <end position="155"/>
    </location>
</feature>
<dbReference type="GO" id="GO:0031623">
    <property type="term" value="P:receptor internalization"/>
    <property type="evidence" value="ECO:0007669"/>
    <property type="project" value="TreeGrafter"/>
</dbReference>
<dbReference type="InterPro" id="IPR000306">
    <property type="entry name" value="Znf_FYVE"/>
</dbReference>
<dbReference type="GeneID" id="37038110"/>
<feature type="compositionally biased region" description="Polar residues" evidence="9">
    <location>
        <begin position="387"/>
        <end position="400"/>
    </location>
</feature>
<dbReference type="GO" id="GO:0035091">
    <property type="term" value="F:phosphatidylinositol binding"/>
    <property type="evidence" value="ECO:0007669"/>
    <property type="project" value="InterPro"/>
</dbReference>
<proteinExistence type="inferred from homology"/>
<dbReference type="GO" id="GO:0032456">
    <property type="term" value="P:endocytic recycling"/>
    <property type="evidence" value="ECO:0007669"/>
    <property type="project" value="TreeGrafter"/>
</dbReference>
<dbReference type="Gene3D" id="1.20.5.1940">
    <property type="match status" value="1"/>
</dbReference>
<dbReference type="Gene3D" id="6.10.140.100">
    <property type="match status" value="1"/>
</dbReference>
<dbReference type="STRING" id="1522189.A0A316VV32"/>
<dbReference type="PROSITE" id="PS50330">
    <property type="entry name" value="UIM"/>
    <property type="match status" value="2"/>
</dbReference>
<feature type="region of interest" description="Disordered" evidence="9">
    <location>
        <begin position="735"/>
        <end position="758"/>
    </location>
</feature>
<dbReference type="Gene3D" id="1.25.40.90">
    <property type="match status" value="1"/>
</dbReference>
<dbReference type="InterPro" id="IPR008942">
    <property type="entry name" value="ENTH_VHS"/>
</dbReference>
<reference evidence="12 13" key="1">
    <citation type="journal article" date="2018" name="Mol. Biol. Evol.">
        <title>Broad Genomic Sampling Reveals a Smut Pathogenic Ancestry of the Fungal Clade Ustilaginomycotina.</title>
        <authorList>
            <person name="Kijpornyongpan T."/>
            <person name="Mondo S.J."/>
            <person name="Barry K."/>
            <person name="Sandor L."/>
            <person name="Lee J."/>
            <person name="Lipzen A."/>
            <person name="Pangilinan J."/>
            <person name="LaButti K."/>
            <person name="Hainaut M."/>
            <person name="Henrissat B."/>
            <person name="Grigoriev I.V."/>
            <person name="Spatafora J.W."/>
            <person name="Aime M.C."/>
        </authorList>
    </citation>
    <scope>NUCLEOTIDE SEQUENCE [LARGE SCALE GENOMIC DNA]</scope>
    <source>
        <strain evidence="12 13">MCA 4658</strain>
    </source>
</reference>
<dbReference type="SMART" id="SM00288">
    <property type="entry name" value="VHS"/>
    <property type="match status" value="1"/>
</dbReference>
<dbReference type="InterPro" id="IPR017073">
    <property type="entry name" value="HGS/VPS27"/>
</dbReference>
<name>A0A316VV32_9BASI</name>
<dbReference type="Gene3D" id="3.30.40.10">
    <property type="entry name" value="Zinc/RING finger domain, C3HC4 (zinc finger)"/>
    <property type="match status" value="1"/>
</dbReference>
<dbReference type="SMART" id="SM00064">
    <property type="entry name" value="FYVE"/>
    <property type="match status" value="1"/>
</dbReference>
<accession>A0A316VV32</accession>
<dbReference type="AlphaFoldDB" id="A0A316VV32"/>
<dbReference type="Pfam" id="PF02809">
    <property type="entry name" value="UIM"/>
    <property type="match status" value="2"/>
</dbReference>
<dbReference type="GO" id="GO:0010008">
    <property type="term" value="C:endosome membrane"/>
    <property type="evidence" value="ECO:0007669"/>
    <property type="project" value="UniProtKB-SubCell"/>
</dbReference>
<feature type="region of interest" description="Disordered" evidence="9">
    <location>
        <begin position="520"/>
        <end position="613"/>
    </location>
</feature>
<dbReference type="InterPro" id="IPR017455">
    <property type="entry name" value="Znf_FYVE-rel"/>
</dbReference>
<feature type="region of interest" description="Disordered" evidence="9">
    <location>
        <begin position="627"/>
        <end position="670"/>
    </location>
</feature>
<feature type="region of interest" description="Disordered" evidence="9">
    <location>
        <begin position="235"/>
        <end position="298"/>
    </location>
</feature>
<dbReference type="InterPro" id="IPR003903">
    <property type="entry name" value="UIM_dom"/>
</dbReference>
<feature type="domain" description="FYVE-type" evidence="10">
    <location>
        <begin position="176"/>
        <end position="236"/>
    </location>
</feature>
<dbReference type="PANTHER" id="PTHR46275">
    <property type="entry name" value="HEPATOCYTE GROWTH FACTOR-REGULATED TYROSINE KINASE SUBSTRATE"/>
    <property type="match status" value="1"/>
</dbReference>
<evidence type="ECO:0000256" key="2">
    <source>
        <dbReference type="ARBA" id="ARBA00008597"/>
    </source>
</evidence>